<evidence type="ECO:0000256" key="7">
    <source>
        <dbReference type="ARBA" id="ARBA00022781"/>
    </source>
</evidence>
<evidence type="ECO:0000256" key="11">
    <source>
        <dbReference type="ARBA" id="ARBA00023136"/>
    </source>
</evidence>
<comment type="similarity">
    <text evidence="2 12">Belongs to the ATPase protein 8 family.</text>
</comment>
<feature type="transmembrane region" description="Helical" evidence="13">
    <location>
        <begin position="6"/>
        <end position="31"/>
    </location>
</feature>
<name>A0A0S2MND8_9SCAR</name>
<dbReference type="GO" id="GO:0015078">
    <property type="term" value="F:proton transmembrane transporter activity"/>
    <property type="evidence" value="ECO:0007669"/>
    <property type="project" value="InterPro"/>
</dbReference>
<protein>
    <recommendedName>
        <fullName evidence="12">ATP synthase complex subunit 8</fullName>
    </recommendedName>
</protein>
<dbReference type="Pfam" id="PF00895">
    <property type="entry name" value="ATP-synt_8"/>
    <property type="match status" value="1"/>
</dbReference>
<dbReference type="InterPro" id="IPR001421">
    <property type="entry name" value="ATP8_metazoa"/>
</dbReference>
<evidence type="ECO:0000256" key="2">
    <source>
        <dbReference type="ARBA" id="ARBA00008892"/>
    </source>
</evidence>
<keyword evidence="10 12" id="KW-0496">Mitochondrion</keyword>
<evidence type="ECO:0000256" key="3">
    <source>
        <dbReference type="ARBA" id="ARBA00011291"/>
    </source>
</evidence>
<reference evidence="14" key="1">
    <citation type="submission" date="2012-06" db="EMBL/GenBank/DDBJ databases">
        <title>Mitogenomics of the Coleoptera under dense taxon sampling.</title>
        <authorList>
            <person name="Timmermans M.J.T.N."/>
            <person name="Lim J."/>
            <person name="Dodsworth S."/>
            <person name="Haran J."/>
            <person name="Ahrens D."/>
            <person name="Bocak L."/>
            <person name="London A."/>
            <person name="Culverwell L."/>
            <person name="Vogler A.P."/>
        </authorList>
    </citation>
    <scope>NUCLEOTIDE SEQUENCE</scope>
</reference>
<gene>
    <name evidence="14" type="primary">atp8</name>
</gene>
<keyword evidence="11 13" id="KW-0472">Membrane</keyword>
<dbReference type="AlphaFoldDB" id="A0A0S2MND8"/>
<evidence type="ECO:0000256" key="4">
    <source>
        <dbReference type="ARBA" id="ARBA00022448"/>
    </source>
</evidence>
<comment type="subcellular location">
    <subcellularLocation>
        <location evidence="1 12">Mitochondrion membrane</location>
        <topology evidence="1 12">Single-pass membrane protein</topology>
    </subcellularLocation>
</comment>
<dbReference type="GO" id="GO:0045259">
    <property type="term" value="C:proton-transporting ATP synthase complex"/>
    <property type="evidence" value="ECO:0007669"/>
    <property type="project" value="UniProtKB-KW"/>
</dbReference>
<evidence type="ECO:0000256" key="6">
    <source>
        <dbReference type="ARBA" id="ARBA00022692"/>
    </source>
</evidence>
<dbReference type="EMBL" id="JX412735">
    <property type="protein sequence ID" value="ALO76210.1"/>
    <property type="molecule type" value="Genomic_DNA"/>
</dbReference>
<evidence type="ECO:0000256" key="13">
    <source>
        <dbReference type="SAM" id="Phobius"/>
    </source>
</evidence>
<evidence type="ECO:0000256" key="10">
    <source>
        <dbReference type="ARBA" id="ARBA00023128"/>
    </source>
</evidence>
<keyword evidence="9 12" id="KW-0406">Ion transport</keyword>
<keyword evidence="4 12" id="KW-0813">Transport</keyword>
<evidence type="ECO:0000256" key="12">
    <source>
        <dbReference type="RuleBase" id="RU003661"/>
    </source>
</evidence>
<evidence type="ECO:0000256" key="5">
    <source>
        <dbReference type="ARBA" id="ARBA00022547"/>
    </source>
</evidence>
<accession>A0A0S2MND8</accession>
<comment type="subunit">
    <text evidence="3">F-type ATPases have 2 components, CF(1) - the catalytic core - and CF(0) - the membrane proton channel.</text>
</comment>
<evidence type="ECO:0000313" key="14">
    <source>
        <dbReference type="EMBL" id="ALO76210.1"/>
    </source>
</evidence>
<keyword evidence="7 12" id="KW-0375">Hydrogen ion transport</keyword>
<organism evidence="14">
    <name type="scientific">Sarophorus sp. SAR01</name>
    <dbReference type="NCBI Taxonomy" id="1205578"/>
    <lineage>
        <taxon>Eukaryota</taxon>
        <taxon>Metazoa</taxon>
        <taxon>Ecdysozoa</taxon>
        <taxon>Arthropoda</taxon>
        <taxon>Hexapoda</taxon>
        <taxon>Insecta</taxon>
        <taxon>Pterygota</taxon>
        <taxon>Neoptera</taxon>
        <taxon>Endopterygota</taxon>
        <taxon>Coleoptera</taxon>
        <taxon>Polyphaga</taxon>
        <taxon>Scarabaeiformia</taxon>
        <taxon>Scarabaeidae</taxon>
        <taxon>Scarabaeinae</taxon>
        <taxon>Scarabaeinae incertae sedis</taxon>
        <taxon>Sarophorus</taxon>
    </lineage>
</organism>
<keyword evidence="8 13" id="KW-1133">Transmembrane helix</keyword>
<keyword evidence="5 12" id="KW-0138">CF(0)</keyword>
<evidence type="ECO:0000256" key="9">
    <source>
        <dbReference type="ARBA" id="ARBA00023065"/>
    </source>
</evidence>
<geneLocation type="mitochondrion" evidence="14"/>
<evidence type="ECO:0000256" key="8">
    <source>
        <dbReference type="ARBA" id="ARBA00022989"/>
    </source>
</evidence>
<dbReference type="GO" id="GO:0015986">
    <property type="term" value="P:proton motive force-driven ATP synthesis"/>
    <property type="evidence" value="ECO:0007669"/>
    <property type="project" value="InterPro"/>
</dbReference>
<sequence length="51" mass="6453">MPQMAPLNWLMLFLMFCMTFMLFNSLNYYSFNYNIKSYSKKKMTYKINWKW</sequence>
<dbReference type="GO" id="GO:0031966">
    <property type="term" value="C:mitochondrial membrane"/>
    <property type="evidence" value="ECO:0007669"/>
    <property type="project" value="UniProtKB-SubCell"/>
</dbReference>
<proteinExistence type="inferred from homology"/>
<evidence type="ECO:0000256" key="1">
    <source>
        <dbReference type="ARBA" id="ARBA00004304"/>
    </source>
</evidence>
<keyword evidence="6 12" id="KW-0812">Transmembrane</keyword>